<gene>
    <name evidence="1" type="ORF">IMSHALPRED_000756</name>
</gene>
<reference evidence="1" key="1">
    <citation type="submission" date="2021-03" db="EMBL/GenBank/DDBJ databases">
        <authorList>
            <person name="Tagirdzhanova G."/>
        </authorList>
    </citation>
    <scope>NUCLEOTIDE SEQUENCE</scope>
</reference>
<dbReference type="OrthoDB" id="10395775at2759"/>
<accession>A0A8H3G8X6</accession>
<name>A0A8H3G8X6_9LECA</name>
<proteinExistence type="predicted"/>
<protein>
    <submittedName>
        <fullName evidence="1">Uncharacterized protein</fullName>
    </submittedName>
</protein>
<organism evidence="1 2">
    <name type="scientific">Imshaugia aleurites</name>
    <dbReference type="NCBI Taxonomy" id="172621"/>
    <lineage>
        <taxon>Eukaryota</taxon>
        <taxon>Fungi</taxon>
        <taxon>Dikarya</taxon>
        <taxon>Ascomycota</taxon>
        <taxon>Pezizomycotina</taxon>
        <taxon>Lecanoromycetes</taxon>
        <taxon>OSLEUM clade</taxon>
        <taxon>Lecanoromycetidae</taxon>
        <taxon>Lecanorales</taxon>
        <taxon>Lecanorineae</taxon>
        <taxon>Parmeliaceae</taxon>
        <taxon>Imshaugia</taxon>
    </lineage>
</organism>
<dbReference type="AlphaFoldDB" id="A0A8H3G8X6"/>
<evidence type="ECO:0000313" key="1">
    <source>
        <dbReference type="EMBL" id="CAF9938311.1"/>
    </source>
</evidence>
<evidence type="ECO:0000313" key="2">
    <source>
        <dbReference type="Proteomes" id="UP000664534"/>
    </source>
</evidence>
<comment type="caution">
    <text evidence="1">The sequence shown here is derived from an EMBL/GenBank/DDBJ whole genome shotgun (WGS) entry which is preliminary data.</text>
</comment>
<dbReference type="EMBL" id="CAJPDT010000107">
    <property type="protein sequence ID" value="CAF9938311.1"/>
    <property type="molecule type" value="Genomic_DNA"/>
</dbReference>
<keyword evidence="2" id="KW-1185">Reference proteome</keyword>
<sequence length="139" mass="14771">MPSALDCLNVLTFILATTPDHNQPTRWSRNPHLGNIILPYHRVSGSCQLVVRLTTAVPVPAVETAAFDQVIGAAMRVIEVCLLNGRPDVEHVGGAALTGLGRHLDVIVWGTSEPAGGEDLLSNGTLTLNGSDVWVDQIS</sequence>
<dbReference type="Proteomes" id="UP000664534">
    <property type="component" value="Unassembled WGS sequence"/>
</dbReference>